<reference evidence="3" key="1">
    <citation type="journal article" date="2019" name="Int. J. Syst. Evol. Microbiol.">
        <title>The Global Catalogue of Microorganisms (GCM) 10K type strain sequencing project: providing services to taxonomists for standard genome sequencing and annotation.</title>
        <authorList>
            <consortium name="The Broad Institute Genomics Platform"/>
            <consortium name="The Broad Institute Genome Sequencing Center for Infectious Disease"/>
            <person name="Wu L."/>
            <person name="Ma J."/>
        </authorList>
    </citation>
    <scope>NUCLEOTIDE SEQUENCE [LARGE SCALE GENOMIC DNA]</scope>
    <source>
        <strain evidence="3">JCM 3175</strain>
    </source>
</reference>
<protein>
    <submittedName>
        <fullName evidence="2">Uncharacterized protein</fullName>
    </submittedName>
</protein>
<gene>
    <name evidence="2" type="ORF">GCM10023176_45000</name>
</gene>
<keyword evidence="3" id="KW-1185">Reference proteome</keyword>
<evidence type="ECO:0000313" key="3">
    <source>
        <dbReference type="Proteomes" id="UP001500307"/>
    </source>
</evidence>
<evidence type="ECO:0000313" key="2">
    <source>
        <dbReference type="EMBL" id="GAA4575528.1"/>
    </source>
</evidence>
<dbReference type="Proteomes" id="UP001500307">
    <property type="component" value="Unassembled WGS sequence"/>
</dbReference>
<dbReference type="EMBL" id="BAABGU010000027">
    <property type="protein sequence ID" value="GAA4575528.1"/>
    <property type="molecule type" value="Genomic_DNA"/>
</dbReference>
<name>A0ABP8SXC2_9ACTN</name>
<dbReference type="RefSeq" id="WP_346122540.1">
    <property type="nucleotide sequence ID" value="NZ_BAABGU010000027.1"/>
</dbReference>
<comment type="caution">
    <text evidence="2">The sequence shown here is derived from an EMBL/GenBank/DDBJ whole genome shotgun (WGS) entry which is preliminary data.</text>
</comment>
<evidence type="ECO:0000256" key="1">
    <source>
        <dbReference type="SAM" id="Phobius"/>
    </source>
</evidence>
<feature type="transmembrane region" description="Helical" evidence="1">
    <location>
        <begin position="57"/>
        <end position="78"/>
    </location>
</feature>
<keyword evidence="1" id="KW-0812">Transmembrane</keyword>
<keyword evidence="1" id="KW-0472">Membrane</keyword>
<organism evidence="2 3">
    <name type="scientific">Micromonospora coerulea</name>
    <dbReference type="NCBI Taxonomy" id="47856"/>
    <lineage>
        <taxon>Bacteria</taxon>
        <taxon>Bacillati</taxon>
        <taxon>Actinomycetota</taxon>
        <taxon>Actinomycetes</taxon>
        <taxon>Micromonosporales</taxon>
        <taxon>Micromonosporaceae</taxon>
        <taxon>Micromonospora</taxon>
    </lineage>
</organism>
<sequence length="119" mass="12059">MPPEPPASPTPIARGRFAAGVGITVAGHLPASGLWLVSYHSFIYFATPDSLFLVDCAVILLQLALFAGCVLPGGWLVIRGDRGIGLGLLVGWAAGIIALVVGTILISSSVPPDTAAAGL</sequence>
<proteinExistence type="predicted"/>
<keyword evidence="1" id="KW-1133">Transmembrane helix</keyword>
<feature type="transmembrane region" description="Helical" evidence="1">
    <location>
        <begin position="17"/>
        <end position="37"/>
    </location>
</feature>
<feature type="transmembrane region" description="Helical" evidence="1">
    <location>
        <begin position="85"/>
        <end position="106"/>
    </location>
</feature>
<accession>A0ABP8SXC2</accession>